<dbReference type="InterPro" id="IPR028994">
    <property type="entry name" value="Integrin_alpha_N"/>
</dbReference>
<dbReference type="SUPFAM" id="SSF69318">
    <property type="entry name" value="Integrin alpha N-terminal domain"/>
    <property type="match status" value="1"/>
</dbReference>
<reference evidence="1 2" key="1">
    <citation type="submission" date="2018-06" db="EMBL/GenBank/DDBJ databases">
        <title>Extensive metabolic versatility and redundancy in microbially diverse, dynamic hydrothermal sediments.</title>
        <authorList>
            <person name="Dombrowski N."/>
            <person name="Teske A."/>
            <person name="Baker B.J."/>
        </authorList>
    </citation>
    <scope>NUCLEOTIDE SEQUENCE [LARGE SCALE GENOMIC DNA]</scope>
    <source>
        <strain evidence="1">B3_G15</strain>
    </source>
</reference>
<dbReference type="AlphaFoldDB" id="A0A662D6S7"/>
<dbReference type="InterPro" id="IPR011047">
    <property type="entry name" value="Quinoprotein_ADH-like_sf"/>
</dbReference>
<dbReference type="SUPFAM" id="SSF50998">
    <property type="entry name" value="Quinoprotein alcohol dehydrogenase-like"/>
    <property type="match status" value="2"/>
</dbReference>
<accession>A0A662D6S7</accession>
<proteinExistence type="predicted"/>
<protein>
    <recommendedName>
        <fullName evidence="3">VCBS repeat-containing protein</fullName>
    </recommendedName>
</protein>
<dbReference type="EMBL" id="QMQA01000335">
    <property type="protein sequence ID" value="RLE10129.1"/>
    <property type="molecule type" value="Genomic_DNA"/>
</dbReference>
<feature type="non-terminal residue" evidence="1">
    <location>
        <position position="1"/>
    </location>
</feature>
<organism evidence="1 2">
    <name type="scientific">Aerophobetes bacterium</name>
    <dbReference type="NCBI Taxonomy" id="2030807"/>
    <lineage>
        <taxon>Bacteria</taxon>
        <taxon>Candidatus Aerophobota</taxon>
    </lineage>
</organism>
<name>A0A662D6S7_UNCAE</name>
<evidence type="ECO:0000313" key="2">
    <source>
        <dbReference type="Proteomes" id="UP000280417"/>
    </source>
</evidence>
<comment type="caution">
    <text evidence="1">The sequence shown here is derived from an EMBL/GenBank/DDBJ whole genome shotgun (WGS) entry which is preliminary data.</text>
</comment>
<evidence type="ECO:0000313" key="1">
    <source>
        <dbReference type="EMBL" id="RLE10129.1"/>
    </source>
</evidence>
<feature type="non-terminal residue" evidence="1">
    <location>
        <position position="905"/>
    </location>
</feature>
<dbReference type="Proteomes" id="UP000280417">
    <property type="component" value="Unassembled WGS sequence"/>
</dbReference>
<evidence type="ECO:0008006" key="3">
    <source>
        <dbReference type="Google" id="ProtNLM"/>
    </source>
</evidence>
<gene>
    <name evidence="1" type="ORF">DRJ04_09435</name>
</gene>
<sequence length="905" mass="104028">LSFPDLKKIWEFRPEMLVFDDRMVWQKKETKSWRVKLSGKNILVASGYTLYLLNPEGKPIKNLTIEDDIWDFLEKNGKIYIASQNGYIYTADKNLSLQDKVKICNGYVLINPVTNETVMEITRSVWQVSQELYVACEDGSVYHIPTGKRIQIMEYSQSYLNTYYSGIRRETSLTDKLYKNIKLLNTPNGTLAYSSSVLSMLKEGESKWKISTRIEALDFYSGKIYIHHGIRYNREIISIVNLDGEEEKTLSTSTLSACTPSQYLLHVSDKGIVIVSNCEIKLVSDNGEIVWYIPTEGRLSYISSENITVAFPDTRYRYFENLIFYSIILPESGHVFILPKEMRENGYLQDVKILYGNVVLLYINSTTGEGEILIVDAKTGRLKKRLKASDKTYAGALDKYLLDPQTIRMLQDFDFSLLDEIPSEVLEGRIGEAIANHGLENVQRWLKVLENLPFPPEVMHSLKDVMDHVQDFRLNSRIRRIDICDINGDGIKDLLISSENLITARDGKTLKEIWLVDREKWRYELPVNEEYMKNSTQPWMNEDIILLCAGDVNIDGRDDVFAVSHRFIGFLESVGEGNYKFRWNRSLKDVGWEDAFTVPDVDGNHARELVIPIWRRDARSVAEIIDSRTGRIIFTIPGDTFWIMPEAGDLNGDGTNESIILFEDYGAKLTVFSPGFEWKYEKITRFHDLWNKYGIHAPAVVMDVTDDGVKDLVFAVTEEDGGIKIVEFDVKDDIPVKTVTVEKSRWKKREEDWMYVNAMAQSENFVAFSAPVPEWRNDRRGTVYLWDIEREKPLMIIHLDAKSMILNDKNLMIFGMDGRIAKINLKGKEEKPYELSLKGGKIKIFSPEKYITVYINGKLSASGYEITNFMLSPGKKNLQIRVRDASGIEKIFFESVNLEGINIIP</sequence>